<accession>A0A354LZF3</accession>
<feature type="transmembrane region" description="Helical" evidence="1">
    <location>
        <begin position="28"/>
        <end position="49"/>
    </location>
</feature>
<keyword evidence="1" id="KW-1133">Transmembrane helix</keyword>
<dbReference type="Gene3D" id="1.20.144.10">
    <property type="entry name" value="Phosphatidic acid phosphatase type 2/haloperoxidase"/>
    <property type="match status" value="2"/>
</dbReference>
<evidence type="ECO:0000256" key="1">
    <source>
        <dbReference type="SAM" id="Phobius"/>
    </source>
</evidence>
<feature type="transmembrane region" description="Helical" evidence="1">
    <location>
        <begin position="136"/>
        <end position="154"/>
    </location>
</feature>
<feature type="transmembrane region" description="Helical" evidence="1">
    <location>
        <begin position="56"/>
        <end position="74"/>
    </location>
</feature>
<dbReference type="PANTHER" id="PTHR14969:SF13">
    <property type="entry name" value="AT30094P"/>
    <property type="match status" value="1"/>
</dbReference>
<keyword evidence="1" id="KW-0472">Membrane</keyword>
<proteinExistence type="predicted"/>
<dbReference type="GeneID" id="92927384"/>
<sequence length="230" mass="26727">MLEELIKIDQQILLLFNRYHTVYWDQVMWVYTGKYIWIPLILSFVWVYFRKNWKDALWTILMMILVVTVCDQFASTICKPYFARFRPAQDPDFSQFVTIANGYRGGKFGFISSHAANAAGLVTFTALLFRNKLYTITAIIWALLTCYSRMYLGVHYPGDILAGSVWGILTGWGGYYLYVTGRSNAVKRGWLQGNLSPYYNNKDVRIIVAVIYVTFLAILILSPWINFRIK</sequence>
<feature type="transmembrane region" description="Helical" evidence="1">
    <location>
        <begin position="160"/>
        <end position="178"/>
    </location>
</feature>
<protein>
    <submittedName>
        <fullName evidence="3">Phosphatase PAP2 family protein</fullName>
    </submittedName>
</protein>
<comment type="caution">
    <text evidence="3">The sequence shown here is derived from an EMBL/GenBank/DDBJ whole genome shotgun (WGS) entry which is preliminary data.</text>
</comment>
<dbReference type="SMART" id="SM00014">
    <property type="entry name" value="acidPPc"/>
    <property type="match status" value="1"/>
</dbReference>
<feature type="domain" description="Phosphatidic acid phosphatase type 2/haloperoxidase" evidence="2">
    <location>
        <begin position="59"/>
        <end position="175"/>
    </location>
</feature>
<evidence type="ECO:0000259" key="2">
    <source>
        <dbReference type="SMART" id="SM00014"/>
    </source>
</evidence>
<gene>
    <name evidence="3" type="ORF">DDY73_01425</name>
</gene>
<organism evidence="3 4">
    <name type="scientific">Coprobacter fastidiosus</name>
    <dbReference type="NCBI Taxonomy" id="1099853"/>
    <lineage>
        <taxon>Bacteria</taxon>
        <taxon>Pseudomonadati</taxon>
        <taxon>Bacteroidota</taxon>
        <taxon>Bacteroidia</taxon>
        <taxon>Bacteroidales</taxon>
        <taxon>Barnesiellaceae</taxon>
        <taxon>Coprobacter</taxon>
    </lineage>
</organism>
<dbReference type="RefSeq" id="WP_009316793.1">
    <property type="nucleotide sequence ID" value="NZ_AP028032.1"/>
</dbReference>
<reference evidence="3 4" key="1">
    <citation type="journal article" date="2018" name="Nat. Biotechnol.">
        <title>A standardized bacterial taxonomy based on genome phylogeny substantially revises the tree of life.</title>
        <authorList>
            <person name="Parks D.H."/>
            <person name="Chuvochina M."/>
            <person name="Waite D.W."/>
            <person name="Rinke C."/>
            <person name="Skarshewski A."/>
            <person name="Chaumeil P.A."/>
            <person name="Hugenholtz P."/>
        </authorList>
    </citation>
    <scope>NUCLEOTIDE SEQUENCE [LARGE SCALE GENOMIC DNA]</scope>
    <source>
        <strain evidence="3">UBA11482</strain>
    </source>
</reference>
<dbReference type="PANTHER" id="PTHR14969">
    <property type="entry name" value="SPHINGOSINE-1-PHOSPHATE PHOSPHOHYDROLASE"/>
    <property type="match status" value="1"/>
</dbReference>
<name>A0A354LZF3_9BACT</name>
<dbReference type="EMBL" id="DNWC01000022">
    <property type="protein sequence ID" value="HBJ07642.1"/>
    <property type="molecule type" value="Genomic_DNA"/>
</dbReference>
<feature type="transmembrane region" description="Helical" evidence="1">
    <location>
        <begin position="108"/>
        <end position="129"/>
    </location>
</feature>
<dbReference type="InterPro" id="IPR000326">
    <property type="entry name" value="PAP2/HPO"/>
</dbReference>
<evidence type="ECO:0000313" key="3">
    <source>
        <dbReference type="EMBL" id="HBJ07642.1"/>
    </source>
</evidence>
<dbReference type="Pfam" id="PF01569">
    <property type="entry name" value="PAP2"/>
    <property type="match status" value="1"/>
</dbReference>
<dbReference type="SUPFAM" id="SSF48317">
    <property type="entry name" value="Acid phosphatase/Vanadium-dependent haloperoxidase"/>
    <property type="match status" value="1"/>
</dbReference>
<dbReference type="InterPro" id="IPR036938">
    <property type="entry name" value="PAP2/HPO_sf"/>
</dbReference>
<feature type="transmembrane region" description="Helical" evidence="1">
    <location>
        <begin position="206"/>
        <end position="225"/>
    </location>
</feature>
<evidence type="ECO:0000313" key="4">
    <source>
        <dbReference type="Proteomes" id="UP000262954"/>
    </source>
</evidence>
<dbReference type="Proteomes" id="UP000262954">
    <property type="component" value="Unassembled WGS sequence"/>
</dbReference>
<keyword evidence="1" id="KW-0812">Transmembrane</keyword>
<dbReference type="CDD" id="cd03395">
    <property type="entry name" value="PAP2_like_4"/>
    <property type="match status" value="1"/>
</dbReference>
<dbReference type="AlphaFoldDB" id="A0A354LZF3"/>